<evidence type="ECO:0000256" key="5">
    <source>
        <dbReference type="ARBA" id="ARBA00022430"/>
    </source>
</evidence>
<evidence type="ECO:0000313" key="16">
    <source>
        <dbReference type="Proteomes" id="UP001595478"/>
    </source>
</evidence>
<gene>
    <name evidence="13 15" type="primary">leuC</name>
    <name evidence="15" type="ORF">ACFOHL_16325</name>
</gene>
<dbReference type="InterPro" id="IPR036008">
    <property type="entry name" value="Aconitase_4Fe-4S_dom"/>
</dbReference>
<dbReference type="NCBIfam" id="NF004016">
    <property type="entry name" value="PRK05478.1"/>
    <property type="match status" value="1"/>
</dbReference>
<dbReference type="NCBIfam" id="TIGR00170">
    <property type="entry name" value="leuC"/>
    <property type="match status" value="1"/>
</dbReference>
<proteinExistence type="inferred from homology"/>
<dbReference type="InterPro" id="IPR004430">
    <property type="entry name" value="3-IsopropMal_deHydase_lsu"/>
</dbReference>
<evidence type="ECO:0000256" key="6">
    <source>
        <dbReference type="ARBA" id="ARBA00022485"/>
    </source>
</evidence>
<protein>
    <recommendedName>
        <fullName evidence="13">3-isopropylmalate dehydratase large subunit</fullName>
        <ecNumber evidence="13">4.2.1.33</ecNumber>
    </recommendedName>
    <alternativeName>
        <fullName evidence="13">Alpha-IPM isomerase</fullName>
        <shortName evidence="13">IPMI</shortName>
    </alternativeName>
    <alternativeName>
        <fullName evidence="13">Isopropylmalate isomerase</fullName>
    </alternativeName>
</protein>
<evidence type="ECO:0000256" key="11">
    <source>
        <dbReference type="ARBA" id="ARBA00023239"/>
    </source>
</evidence>
<dbReference type="CDD" id="cd01583">
    <property type="entry name" value="IPMI"/>
    <property type="match status" value="1"/>
</dbReference>
<dbReference type="Pfam" id="PF00330">
    <property type="entry name" value="Aconitase"/>
    <property type="match status" value="1"/>
</dbReference>
<dbReference type="GO" id="GO:0003861">
    <property type="term" value="F:3-isopropylmalate dehydratase activity"/>
    <property type="evidence" value="ECO:0007669"/>
    <property type="project" value="UniProtKB-EC"/>
</dbReference>
<dbReference type="EC" id="4.2.1.33" evidence="13"/>
<evidence type="ECO:0000256" key="10">
    <source>
        <dbReference type="ARBA" id="ARBA00023014"/>
    </source>
</evidence>
<feature type="domain" description="Aconitase/3-isopropylmalate dehydratase large subunit alpha/beta/alpha" evidence="14">
    <location>
        <begin position="9"/>
        <end position="461"/>
    </location>
</feature>
<evidence type="ECO:0000256" key="1">
    <source>
        <dbReference type="ARBA" id="ARBA00000491"/>
    </source>
</evidence>
<dbReference type="PROSITE" id="PS00450">
    <property type="entry name" value="ACONITASE_1"/>
    <property type="match status" value="1"/>
</dbReference>
<dbReference type="InterPro" id="IPR018136">
    <property type="entry name" value="Aconitase_4Fe-4S_BS"/>
</dbReference>
<comment type="caution">
    <text evidence="15">The sequence shown here is derived from an EMBL/GenBank/DDBJ whole genome shotgun (WGS) entry which is preliminary data.</text>
</comment>
<dbReference type="SUPFAM" id="SSF53732">
    <property type="entry name" value="Aconitase iron-sulfur domain"/>
    <property type="match status" value="1"/>
</dbReference>
<dbReference type="NCBIfam" id="NF009116">
    <property type="entry name" value="PRK12466.1"/>
    <property type="match status" value="1"/>
</dbReference>
<dbReference type="InterPro" id="IPR050067">
    <property type="entry name" value="IPM_dehydratase_rel_enz"/>
</dbReference>
<dbReference type="Proteomes" id="UP001595478">
    <property type="component" value="Unassembled WGS sequence"/>
</dbReference>
<keyword evidence="16" id="KW-1185">Reference proteome</keyword>
<evidence type="ECO:0000259" key="14">
    <source>
        <dbReference type="Pfam" id="PF00330"/>
    </source>
</evidence>
<comment type="similarity">
    <text evidence="13">Belongs to the aconitase/IPM isomerase family. LeuC type 1 subfamily.</text>
</comment>
<dbReference type="EMBL" id="JBHRSW010000047">
    <property type="protein sequence ID" value="MFC3123190.1"/>
    <property type="molecule type" value="Genomic_DNA"/>
</dbReference>
<sequence length="473" mass="51272">MSTPKTLYEKLVASHTVCELDDRGHVLLYVDRQVLNEYTSPQAFSGLREANRKLWRPNTSLAVVDHVNSTAPKRVAVEPQEGGALQVNYFAENCRDFGIELFDILDSRQGIEHVVAPEQGFILPGMVVAAGDSHTTTYGALGALGFGIGTSEIEHLLATQTLIYKKLKTMRVTIQGELALGITSKDVIMELIRKIGADGATGYAIEFCGPTVDSMSVEARMTVCNMAVEAGARGAYMAPDETVFEYLKSKPRVPKDALWEQALAQWRLLKSDPDAVFDKDVHIDASEVKPLVTWGTSPDQVVDISSRVPNPLEQANKAEQKAMQRALNYMGLAANTPMQDISISHAFIGSCTNARIEDLREVAKIVKGKKVAPGVRAMIVPGSSNVRAQADAEGLSAIFIDAGFEWRQSGCSMCLAMNDDVLSPGDRCASSTNRNFEGRQGAGVRTHLMSPAMAAAAAITGHLCDIRSWEVAK</sequence>
<keyword evidence="10 13" id="KW-0411">Iron-sulfur</keyword>
<keyword evidence="9 13" id="KW-0408">Iron</keyword>
<evidence type="ECO:0000313" key="15">
    <source>
        <dbReference type="EMBL" id="MFC3123190.1"/>
    </source>
</evidence>
<keyword evidence="7 13" id="KW-0028">Amino-acid biosynthesis</keyword>
<dbReference type="RefSeq" id="WP_376921304.1">
    <property type="nucleotide sequence ID" value="NZ_JBHRSW010000047.1"/>
</dbReference>
<keyword evidence="6 13" id="KW-0004">4Fe-4S</keyword>
<name>A0ABV7FWS9_9ALTE</name>
<dbReference type="PANTHER" id="PTHR43822:SF9">
    <property type="entry name" value="3-ISOPROPYLMALATE DEHYDRATASE"/>
    <property type="match status" value="1"/>
</dbReference>
<dbReference type="InterPro" id="IPR001030">
    <property type="entry name" value="Acoase/IPM_deHydtase_lsu_aba"/>
</dbReference>
<comment type="subunit">
    <text evidence="4 13">Heterodimer of LeuC and LeuD.</text>
</comment>
<dbReference type="Gene3D" id="3.30.499.10">
    <property type="entry name" value="Aconitase, domain 3"/>
    <property type="match status" value="2"/>
</dbReference>
<evidence type="ECO:0000256" key="8">
    <source>
        <dbReference type="ARBA" id="ARBA00022723"/>
    </source>
</evidence>
<feature type="binding site" evidence="13">
    <location>
        <position position="351"/>
    </location>
    <ligand>
        <name>[4Fe-4S] cluster</name>
        <dbReference type="ChEBI" id="CHEBI:49883"/>
    </ligand>
</feature>
<organism evidence="15 16">
    <name type="scientific">Agaribacter flavus</name>
    <dbReference type="NCBI Taxonomy" id="1902781"/>
    <lineage>
        <taxon>Bacteria</taxon>
        <taxon>Pseudomonadati</taxon>
        <taxon>Pseudomonadota</taxon>
        <taxon>Gammaproteobacteria</taxon>
        <taxon>Alteromonadales</taxon>
        <taxon>Alteromonadaceae</taxon>
        <taxon>Agaribacter</taxon>
    </lineage>
</organism>
<feature type="binding site" evidence="13">
    <location>
        <position position="414"/>
    </location>
    <ligand>
        <name>[4Fe-4S] cluster</name>
        <dbReference type="ChEBI" id="CHEBI:49883"/>
    </ligand>
</feature>
<feature type="binding site" evidence="13">
    <location>
        <position position="411"/>
    </location>
    <ligand>
        <name>[4Fe-4S] cluster</name>
        <dbReference type="ChEBI" id="CHEBI:49883"/>
    </ligand>
</feature>
<evidence type="ECO:0000256" key="13">
    <source>
        <dbReference type="HAMAP-Rule" id="MF_01026"/>
    </source>
</evidence>
<comment type="function">
    <text evidence="2 13">Catalyzes the isomerization between 2-isopropylmalate and 3-isopropylmalate, via the formation of 2-isopropylmaleate.</text>
</comment>
<keyword evidence="11 13" id="KW-0456">Lyase</keyword>
<keyword evidence="12 13" id="KW-0100">Branched-chain amino acid biosynthesis</keyword>
<keyword evidence="8 13" id="KW-0479">Metal-binding</keyword>
<evidence type="ECO:0000256" key="2">
    <source>
        <dbReference type="ARBA" id="ARBA00002695"/>
    </source>
</evidence>
<comment type="pathway">
    <text evidence="3 13">Amino-acid biosynthesis; L-leucine biosynthesis; L-leucine from 3-methyl-2-oxobutanoate: step 2/4.</text>
</comment>
<dbReference type="PANTHER" id="PTHR43822">
    <property type="entry name" value="HOMOACONITASE, MITOCHONDRIAL-RELATED"/>
    <property type="match status" value="1"/>
</dbReference>
<accession>A0ABV7FWS9</accession>
<dbReference type="PROSITE" id="PS01244">
    <property type="entry name" value="ACONITASE_2"/>
    <property type="match status" value="1"/>
</dbReference>
<evidence type="ECO:0000256" key="7">
    <source>
        <dbReference type="ARBA" id="ARBA00022605"/>
    </source>
</evidence>
<comment type="cofactor">
    <cofactor evidence="13">
        <name>[4Fe-4S] cluster</name>
        <dbReference type="ChEBI" id="CHEBI:49883"/>
    </cofactor>
    <text evidence="13">Binds 1 [4Fe-4S] cluster per subunit.</text>
</comment>
<dbReference type="HAMAP" id="MF_01026">
    <property type="entry name" value="LeuC_type1"/>
    <property type="match status" value="1"/>
</dbReference>
<keyword evidence="5 13" id="KW-0432">Leucine biosynthesis</keyword>
<dbReference type="InterPro" id="IPR033941">
    <property type="entry name" value="IPMI_cat"/>
</dbReference>
<evidence type="ECO:0000256" key="4">
    <source>
        <dbReference type="ARBA" id="ARBA00011271"/>
    </source>
</evidence>
<reference evidence="16" key="1">
    <citation type="journal article" date="2019" name="Int. J. Syst. Evol. Microbiol.">
        <title>The Global Catalogue of Microorganisms (GCM) 10K type strain sequencing project: providing services to taxonomists for standard genome sequencing and annotation.</title>
        <authorList>
            <consortium name="The Broad Institute Genomics Platform"/>
            <consortium name="The Broad Institute Genome Sequencing Center for Infectious Disease"/>
            <person name="Wu L."/>
            <person name="Ma J."/>
        </authorList>
    </citation>
    <scope>NUCLEOTIDE SEQUENCE [LARGE SCALE GENOMIC DNA]</scope>
    <source>
        <strain evidence="16">KCTC 52473</strain>
    </source>
</reference>
<evidence type="ECO:0000256" key="9">
    <source>
        <dbReference type="ARBA" id="ARBA00023004"/>
    </source>
</evidence>
<evidence type="ECO:0000256" key="12">
    <source>
        <dbReference type="ARBA" id="ARBA00023304"/>
    </source>
</evidence>
<comment type="catalytic activity">
    <reaction evidence="1 13">
        <text>(2R,3S)-3-isopropylmalate = (2S)-2-isopropylmalate</text>
        <dbReference type="Rhea" id="RHEA:32287"/>
        <dbReference type="ChEBI" id="CHEBI:1178"/>
        <dbReference type="ChEBI" id="CHEBI:35121"/>
        <dbReference type="EC" id="4.2.1.33"/>
    </reaction>
</comment>
<dbReference type="InterPro" id="IPR015931">
    <property type="entry name" value="Acnase/IPM_dHydase_lsu_aba_1/3"/>
</dbReference>
<evidence type="ECO:0000256" key="3">
    <source>
        <dbReference type="ARBA" id="ARBA00004729"/>
    </source>
</evidence>
<dbReference type="PRINTS" id="PR00415">
    <property type="entry name" value="ACONITASE"/>
</dbReference>